<keyword evidence="2" id="KW-1185">Reference proteome</keyword>
<proteinExistence type="predicted"/>
<dbReference type="EMBL" id="FOAP01000004">
    <property type="protein sequence ID" value="SEL18273.1"/>
    <property type="molecule type" value="Genomic_DNA"/>
</dbReference>
<evidence type="ECO:0000313" key="1">
    <source>
        <dbReference type="EMBL" id="SEL18273.1"/>
    </source>
</evidence>
<reference evidence="2" key="1">
    <citation type="submission" date="2016-10" db="EMBL/GenBank/DDBJ databases">
        <authorList>
            <person name="Varghese N."/>
            <person name="Submissions S."/>
        </authorList>
    </citation>
    <scope>NUCLEOTIDE SEQUENCE [LARGE SCALE GENOMIC DNA]</scope>
    <source>
        <strain evidence="2">DSM 17044</strain>
    </source>
</reference>
<organism evidence="1 2">
    <name type="scientific">Stigmatella aurantiaca</name>
    <dbReference type="NCBI Taxonomy" id="41"/>
    <lineage>
        <taxon>Bacteria</taxon>
        <taxon>Pseudomonadati</taxon>
        <taxon>Myxococcota</taxon>
        <taxon>Myxococcia</taxon>
        <taxon>Myxococcales</taxon>
        <taxon>Cystobacterineae</taxon>
        <taxon>Archangiaceae</taxon>
        <taxon>Stigmatella</taxon>
    </lineage>
</organism>
<protein>
    <submittedName>
        <fullName evidence="1">Uncharacterized protein</fullName>
    </submittedName>
</protein>
<accession>A0A1H7N460</accession>
<dbReference type="AlphaFoldDB" id="A0A1H7N460"/>
<name>A0A1H7N460_STIAU</name>
<dbReference type="Proteomes" id="UP000182719">
    <property type="component" value="Unassembled WGS sequence"/>
</dbReference>
<sequence length="288" mass="32415">MLVPPAITMRETIEFRITEERARQFLEPDLGVPLGEALRKVVLPLSDPQVRHIQELEQEHRRRGGVFFTYWRIHRSYSAKELQAAELLNLAIRSYFEPPGTLCGTGYDESVACAHCGSGARQVTPLTLDTRRIPKGKDFAQTIAGELVVSLRLADALVERGIRGADYQPVLHHGRHGAEPSDWRQLVITSKPARLHARTVAGVHPFELDAEGEHRCPNGHLAGLNQISELTVERDSLDTSDWWRTDKLFGVRRGELRPEPRLLISQKLREVLVKEKAKGFALEVAHAV</sequence>
<evidence type="ECO:0000313" key="2">
    <source>
        <dbReference type="Proteomes" id="UP000182719"/>
    </source>
</evidence>
<gene>
    <name evidence="1" type="ORF">SAMN05444354_104208</name>
</gene>